<evidence type="ECO:0000313" key="13">
    <source>
        <dbReference type="Proteomes" id="UP000198406"/>
    </source>
</evidence>
<dbReference type="PANTHER" id="PTHR47466:SF1">
    <property type="entry name" value="METALLOPROTEASE MEP1 (AFU_ORTHOLOGUE AFUA_1G07730)-RELATED"/>
    <property type="match status" value="1"/>
</dbReference>
<dbReference type="GO" id="GO:0046872">
    <property type="term" value="F:metal ion binding"/>
    <property type="evidence" value="ECO:0007669"/>
    <property type="project" value="UniProtKB-KW"/>
</dbReference>
<evidence type="ECO:0000256" key="2">
    <source>
        <dbReference type="ARBA" id="ARBA00022670"/>
    </source>
</evidence>
<feature type="domain" description="Peptidase M43 pregnancy-associated plasma-A" evidence="11">
    <location>
        <begin position="191"/>
        <end position="329"/>
    </location>
</feature>
<evidence type="ECO:0000259" key="11">
    <source>
        <dbReference type="Pfam" id="PF05572"/>
    </source>
</evidence>
<evidence type="ECO:0000256" key="1">
    <source>
        <dbReference type="ARBA" id="ARBA00008721"/>
    </source>
</evidence>
<evidence type="ECO:0000256" key="6">
    <source>
        <dbReference type="ARBA" id="ARBA00022833"/>
    </source>
</evidence>
<name>A0A1Z5K1Q7_FISSO</name>
<keyword evidence="4 10" id="KW-0732">Signal</keyword>
<keyword evidence="6" id="KW-0862">Zinc</keyword>
<evidence type="ECO:0000256" key="4">
    <source>
        <dbReference type="ARBA" id="ARBA00022729"/>
    </source>
</evidence>
<organism evidence="12 13">
    <name type="scientific">Fistulifera solaris</name>
    <name type="common">Oleaginous diatom</name>
    <dbReference type="NCBI Taxonomy" id="1519565"/>
    <lineage>
        <taxon>Eukaryota</taxon>
        <taxon>Sar</taxon>
        <taxon>Stramenopiles</taxon>
        <taxon>Ochrophyta</taxon>
        <taxon>Bacillariophyta</taxon>
        <taxon>Bacillariophyceae</taxon>
        <taxon>Bacillariophycidae</taxon>
        <taxon>Naviculales</taxon>
        <taxon>Naviculaceae</taxon>
        <taxon>Fistulifera</taxon>
    </lineage>
</organism>
<keyword evidence="5" id="KW-0378">Hydrolase</keyword>
<evidence type="ECO:0000256" key="3">
    <source>
        <dbReference type="ARBA" id="ARBA00022723"/>
    </source>
</evidence>
<dbReference type="InterPro" id="IPR008754">
    <property type="entry name" value="Peptidase_M43"/>
</dbReference>
<comment type="caution">
    <text evidence="12">The sequence shown here is derived from an EMBL/GenBank/DDBJ whole genome shotgun (WGS) entry which is preliminary data.</text>
</comment>
<dbReference type="EMBL" id="BDSP01000144">
    <property type="protein sequence ID" value="GAX20210.1"/>
    <property type="molecule type" value="Genomic_DNA"/>
</dbReference>
<keyword evidence="7" id="KW-0482">Metalloprotease</keyword>
<dbReference type="PANTHER" id="PTHR47466">
    <property type="match status" value="1"/>
</dbReference>
<comment type="similarity">
    <text evidence="1">Belongs to the peptidase M43B family.</text>
</comment>
<dbReference type="GO" id="GO:0008237">
    <property type="term" value="F:metallopeptidase activity"/>
    <property type="evidence" value="ECO:0007669"/>
    <property type="project" value="UniProtKB-KW"/>
</dbReference>
<dbReference type="Proteomes" id="UP000198406">
    <property type="component" value="Unassembled WGS sequence"/>
</dbReference>
<sequence length="453" mass="50825">MKYSSWFLLLLTLPMMVAHERHLEEDSSSSIFHRCGTALPTAQDFLAREHASQFREFLEDRNPEFRLSSIEIPVCFHIPRRENHQNDTISNEQLQDELDHLNRAFTNASCCDTELEWCLGNCSLDTGISFALATLDENGNINGTTNSTSDPTACISRPINRRWMRVNVSFLAILRREGKMKRALRKGDESVLNVYYTAIRTRTSLRNGLLGYATLPNGYASRPQSDGVVINRRAIRGGSLSAYNEGDTLVHEVGHWLGLFHTFQGRCKDGDGIGDTAPEKTPNSGCSPQDRRDTCPGDGKLDPIFNFMDYSADSCLYEFTEGQISVMVDSYLAYRSPVSRSARNLRAIQTGFQESGSLDADSTQVFEINDVPKGSVVHCHLETTDGIEKKDLDILMNSHGHFSDFECSSDRSDGRKSCSVYVTTDTLYVFVHATWDVSEYKVLCEIDGDLLLE</sequence>
<feature type="region of interest" description="Disordered" evidence="9">
    <location>
        <begin position="271"/>
        <end position="295"/>
    </location>
</feature>
<gene>
    <name evidence="12" type="ORF">FisN_12Hh055</name>
</gene>
<keyword evidence="2" id="KW-0645">Protease</keyword>
<dbReference type="GO" id="GO:0006508">
    <property type="term" value="P:proteolysis"/>
    <property type="evidence" value="ECO:0007669"/>
    <property type="project" value="UniProtKB-KW"/>
</dbReference>
<protein>
    <recommendedName>
        <fullName evidence="11">Peptidase M43 pregnancy-associated plasma-A domain-containing protein</fullName>
    </recommendedName>
</protein>
<keyword evidence="13" id="KW-1185">Reference proteome</keyword>
<evidence type="ECO:0000256" key="7">
    <source>
        <dbReference type="ARBA" id="ARBA00023049"/>
    </source>
</evidence>
<accession>A0A1Z5K1Q7</accession>
<dbReference type="CDD" id="cd04275">
    <property type="entry name" value="ZnMc_pappalysin_like"/>
    <property type="match status" value="1"/>
</dbReference>
<dbReference type="SUPFAM" id="SSF55486">
    <property type="entry name" value="Metalloproteases ('zincins'), catalytic domain"/>
    <property type="match status" value="1"/>
</dbReference>
<dbReference type="Pfam" id="PF05572">
    <property type="entry name" value="Peptidase_M43"/>
    <property type="match status" value="1"/>
</dbReference>
<dbReference type="AlphaFoldDB" id="A0A1Z5K1Q7"/>
<keyword evidence="3" id="KW-0479">Metal-binding</keyword>
<proteinExistence type="inferred from homology"/>
<evidence type="ECO:0000313" key="12">
    <source>
        <dbReference type="EMBL" id="GAX20210.1"/>
    </source>
</evidence>
<dbReference type="InterPro" id="IPR024079">
    <property type="entry name" value="MetalloPept_cat_dom_sf"/>
</dbReference>
<reference evidence="12 13" key="1">
    <citation type="journal article" date="2015" name="Plant Cell">
        <title>Oil accumulation by the oleaginous diatom Fistulifera solaris as revealed by the genome and transcriptome.</title>
        <authorList>
            <person name="Tanaka T."/>
            <person name="Maeda Y."/>
            <person name="Veluchamy A."/>
            <person name="Tanaka M."/>
            <person name="Abida H."/>
            <person name="Marechal E."/>
            <person name="Bowler C."/>
            <person name="Muto M."/>
            <person name="Sunaga Y."/>
            <person name="Tanaka M."/>
            <person name="Yoshino T."/>
            <person name="Taniguchi T."/>
            <person name="Fukuda Y."/>
            <person name="Nemoto M."/>
            <person name="Matsumoto M."/>
            <person name="Wong P.S."/>
            <person name="Aburatani S."/>
            <person name="Fujibuchi W."/>
        </authorList>
    </citation>
    <scope>NUCLEOTIDE SEQUENCE [LARGE SCALE GENOMIC DNA]</scope>
    <source>
        <strain evidence="12 13">JPCC DA0580</strain>
    </source>
</reference>
<evidence type="ECO:0000256" key="5">
    <source>
        <dbReference type="ARBA" id="ARBA00022801"/>
    </source>
</evidence>
<dbReference type="Gene3D" id="3.40.390.10">
    <property type="entry name" value="Collagenase (Catalytic Domain)"/>
    <property type="match status" value="1"/>
</dbReference>
<feature type="chain" id="PRO_5012193539" description="Peptidase M43 pregnancy-associated plasma-A domain-containing protein" evidence="10">
    <location>
        <begin position="20"/>
        <end position="453"/>
    </location>
</feature>
<dbReference type="InParanoid" id="A0A1Z5K1Q7"/>
<feature type="signal peptide" evidence="10">
    <location>
        <begin position="1"/>
        <end position="19"/>
    </location>
</feature>
<dbReference type="OrthoDB" id="47886at2759"/>
<evidence type="ECO:0000256" key="9">
    <source>
        <dbReference type="SAM" id="MobiDB-lite"/>
    </source>
</evidence>
<evidence type="ECO:0000256" key="8">
    <source>
        <dbReference type="ARBA" id="ARBA00023157"/>
    </source>
</evidence>
<evidence type="ECO:0000256" key="10">
    <source>
        <dbReference type="SAM" id="SignalP"/>
    </source>
</evidence>
<keyword evidence="8" id="KW-1015">Disulfide bond</keyword>